<dbReference type="EMBL" id="PGTD01000016">
    <property type="protein sequence ID" value="PJE28785.1"/>
    <property type="molecule type" value="Genomic_DNA"/>
</dbReference>
<dbReference type="SUPFAM" id="SSF55103">
    <property type="entry name" value="FAD-linked oxidases, C-terminal domain"/>
    <property type="match status" value="1"/>
</dbReference>
<dbReference type="InterPro" id="IPR016166">
    <property type="entry name" value="FAD-bd_PCMH"/>
</dbReference>
<dbReference type="Pfam" id="PF02913">
    <property type="entry name" value="FAD-oxidase_C"/>
    <property type="match status" value="1"/>
</dbReference>
<organism evidence="7 8">
    <name type="scientific">Pseudooceanicola antarcticus</name>
    <dbReference type="NCBI Taxonomy" id="1247613"/>
    <lineage>
        <taxon>Bacteria</taxon>
        <taxon>Pseudomonadati</taxon>
        <taxon>Pseudomonadota</taxon>
        <taxon>Alphaproteobacteria</taxon>
        <taxon>Rhodobacterales</taxon>
        <taxon>Paracoccaceae</taxon>
        <taxon>Pseudooceanicola</taxon>
    </lineage>
</organism>
<dbReference type="Proteomes" id="UP000231655">
    <property type="component" value="Unassembled WGS sequence"/>
</dbReference>
<dbReference type="GO" id="GO:0016491">
    <property type="term" value="F:oxidoreductase activity"/>
    <property type="evidence" value="ECO:0007669"/>
    <property type="project" value="UniProtKB-KW"/>
</dbReference>
<dbReference type="Gene3D" id="3.30.70.2740">
    <property type="match status" value="1"/>
</dbReference>
<dbReference type="Gene3D" id="3.30.43.10">
    <property type="entry name" value="Uridine Diphospho-n-acetylenolpyruvylglucosamine Reductase, domain 2"/>
    <property type="match status" value="1"/>
</dbReference>
<dbReference type="PANTHER" id="PTHR43716:SF1">
    <property type="entry name" value="D-2-HYDROXYGLUTARATE DEHYDROGENASE, MITOCHONDRIAL"/>
    <property type="match status" value="1"/>
</dbReference>
<dbReference type="Pfam" id="PF01565">
    <property type="entry name" value="FAD_binding_4"/>
    <property type="match status" value="1"/>
</dbReference>
<evidence type="ECO:0000313" key="9">
    <source>
        <dbReference type="Proteomes" id="UP000231702"/>
    </source>
</evidence>
<dbReference type="InterPro" id="IPR036318">
    <property type="entry name" value="FAD-bd_PCMH-like_sf"/>
</dbReference>
<keyword evidence="9" id="KW-1185">Reference proteome</keyword>
<evidence type="ECO:0000256" key="3">
    <source>
        <dbReference type="ARBA" id="ARBA00022827"/>
    </source>
</evidence>
<evidence type="ECO:0000256" key="1">
    <source>
        <dbReference type="ARBA" id="ARBA00001974"/>
    </source>
</evidence>
<dbReference type="PROSITE" id="PS51387">
    <property type="entry name" value="FAD_PCMH"/>
    <property type="match status" value="1"/>
</dbReference>
<dbReference type="Proteomes" id="UP000231702">
    <property type="component" value="Unassembled WGS sequence"/>
</dbReference>
<dbReference type="AlphaFoldDB" id="A0A285IMR4"/>
<dbReference type="RefSeq" id="WP_097145123.1">
    <property type="nucleotide sequence ID" value="NZ_OBEA01000002.1"/>
</dbReference>
<dbReference type="SUPFAM" id="SSF56176">
    <property type="entry name" value="FAD-binding/transporter-associated domain-like"/>
    <property type="match status" value="1"/>
</dbReference>
<comment type="cofactor">
    <cofactor evidence="1">
        <name>FAD</name>
        <dbReference type="ChEBI" id="CHEBI:57692"/>
    </cofactor>
</comment>
<evidence type="ECO:0000313" key="8">
    <source>
        <dbReference type="Proteomes" id="UP000231655"/>
    </source>
</evidence>
<evidence type="ECO:0000259" key="5">
    <source>
        <dbReference type="PROSITE" id="PS51387"/>
    </source>
</evidence>
<reference evidence="7 8" key="1">
    <citation type="submission" date="2017-09" db="EMBL/GenBank/DDBJ databases">
        <authorList>
            <person name="Ehlers B."/>
            <person name="Leendertz F.H."/>
        </authorList>
    </citation>
    <scope>NUCLEOTIDE SEQUENCE [LARGE SCALE GENOMIC DNA]</scope>
    <source>
        <strain evidence="7 8">CGMCC 1.12662</strain>
    </source>
</reference>
<sequence length="456" mass="47851">MPEALLLAQLAGHDLAPLTAPRDTARFSTDATRRGGAQPRLVLRPVNTAGVSAALAACFAVRRPIIVQGGLTGLSGGARPRAGEVVLSLERMTNVAPVDRIAAQVEVQAGATLQSVQQVAQAQQMIFGVDLGARASATIGGMIATNAGGIRVLRYGMMRAQVAGLEAVLPDGSVIDAMRGLEKDNAGPDLRQLFIGSEGTHGVITRALLRLHPAPSLQINALCAVPDAARAQELLAHMRARLGPLLSACEGIWPEVYEGAAARIGTPPLPPGAGLYVLLEVQGMAEVLREEAFEAALIEAYEAGLCSDIVVSQSASEYDKLWALREACVAYTFSLGELVAHDLSLPARTLPEFLDAARSLLARIDPEAQPFVFGHIGDGNLHYIVNTGKGSEVTGGLNALAASMGGSITAEHGLGQDKVRYLPLVRTETEIALLRRLRAALNPADLLGQGRVLPPE</sequence>
<accession>A0A285IMR4</accession>
<dbReference type="InterPro" id="IPR016169">
    <property type="entry name" value="FAD-bd_PCMH_sub2"/>
</dbReference>
<evidence type="ECO:0000256" key="4">
    <source>
        <dbReference type="ARBA" id="ARBA00023002"/>
    </source>
</evidence>
<keyword evidence="3" id="KW-0274">FAD</keyword>
<dbReference type="Gene3D" id="3.30.465.10">
    <property type="match status" value="1"/>
</dbReference>
<dbReference type="PANTHER" id="PTHR43716">
    <property type="entry name" value="D-2-HYDROXYGLUTARATE DEHYDROGENASE, MITOCHONDRIAL"/>
    <property type="match status" value="1"/>
</dbReference>
<dbReference type="InterPro" id="IPR016167">
    <property type="entry name" value="FAD-bd_PCMH_sub1"/>
</dbReference>
<dbReference type="InterPro" id="IPR016164">
    <property type="entry name" value="FAD-linked_Oxase-like_C"/>
</dbReference>
<dbReference type="GO" id="GO:0071949">
    <property type="term" value="F:FAD binding"/>
    <property type="evidence" value="ECO:0007669"/>
    <property type="project" value="InterPro"/>
</dbReference>
<dbReference type="InterPro" id="IPR004113">
    <property type="entry name" value="FAD-bd_oxidored_4_C"/>
</dbReference>
<evidence type="ECO:0000313" key="7">
    <source>
        <dbReference type="EMBL" id="SNY48251.1"/>
    </source>
</evidence>
<feature type="domain" description="FAD-binding PCMH-type" evidence="5">
    <location>
        <begin position="34"/>
        <end position="214"/>
    </location>
</feature>
<dbReference type="Gene3D" id="3.30.70.2190">
    <property type="match status" value="1"/>
</dbReference>
<evidence type="ECO:0000256" key="2">
    <source>
        <dbReference type="ARBA" id="ARBA00022630"/>
    </source>
</evidence>
<gene>
    <name evidence="6" type="ORF">CVM39_09965</name>
    <name evidence="7" type="ORF">SAMN06297129_1376</name>
</gene>
<reference evidence="6 9" key="2">
    <citation type="journal article" date="2018" name="Int. J. Syst. Evol. Microbiol.">
        <title>Pseudooceanicola lipolyticus sp. nov., a marine alphaproteobacterium, reclassification of Oceanicola flagellatus as Pseudooceanicola flagellatus comb. nov. and emended description of the genus Pseudooceanicola.</title>
        <authorList>
            <person name="Huang M.-M."/>
            <person name="Guo L.-L."/>
            <person name="Wu Y.-H."/>
            <person name="Lai Q.-L."/>
            <person name="Shao Z.-Z."/>
            <person name="Wang C.-S."/>
            <person name="Wu M."/>
            <person name="Xu X.-W."/>
        </authorList>
    </citation>
    <scope>NUCLEOTIDE SEQUENCE [LARGE SCALE GENOMIC DNA]</scope>
    <source>
        <strain evidence="6 9">Ar-45</strain>
    </source>
</reference>
<keyword evidence="2" id="KW-0285">Flavoprotein</keyword>
<dbReference type="InterPro" id="IPR006094">
    <property type="entry name" value="Oxid_FAD_bind_N"/>
</dbReference>
<protein>
    <submittedName>
        <fullName evidence="6">FAD-binding oxidoreductase</fullName>
    </submittedName>
    <submittedName>
        <fullName evidence="7">FAD/FMN-containing dehydrogenase</fullName>
    </submittedName>
</protein>
<dbReference type="GO" id="GO:0022904">
    <property type="term" value="P:respiratory electron transport chain"/>
    <property type="evidence" value="ECO:0007669"/>
    <property type="project" value="TreeGrafter"/>
</dbReference>
<evidence type="ECO:0000313" key="6">
    <source>
        <dbReference type="EMBL" id="PJE28785.1"/>
    </source>
</evidence>
<keyword evidence="4" id="KW-0560">Oxidoreductase</keyword>
<dbReference type="OrthoDB" id="9811557at2"/>
<name>A0A285IMR4_9RHOB</name>
<dbReference type="EMBL" id="OBEA01000002">
    <property type="protein sequence ID" value="SNY48251.1"/>
    <property type="molecule type" value="Genomic_DNA"/>
</dbReference>
<proteinExistence type="predicted"/>
<dbReference type="InterPro" id="IPR051264">
    <property type="entry name" value="FAD-oxidored/transferase_4"/>
</dbReference>